<evidence type="ECO:0000256" key="3">
    <source>
        <dbReference type="SAM" id="MobiDB-lite"/>
    </source>
</evidence>
<organism evidence="5 7">
    <name type="scientific">Perkinsus olseni</name>
    <name type="common">Perkinsus atlanticus</name>
    <dbReference type="NCBI Taxonomy" id="32597"/>
    <lineage>
        <taxon>Eukaryota</taxon>
        <taxon>Sar</taxon>
        <taxon>Alveolata</taxon>
        <taxon>Perkinsozoa</taxon>
        <taxon>Perkinsea</taxon>
        <taxon>Perkinsida</taxon>
        <taxon>Perkinsidae</taxon>
        <taxon>Perkinsus</taxon>
    </lineage>
</organism>
<dbReference type="InterPro" id="IPR004088">
    <property type="entry name" value="KH_dom_type_1"/>
</dbReference>
<evidence type="ECO:0000313" key="8">
    <source>
        <dbReference type="Proteomes" id="UP000572268"/>
    </source>
</evidence>
<dbReference type="Pfam" id="PF00013">
    <property type="entry name" value="KH_1"/>
    <property type="match status" value="2"/>
</dbReference>
<evidence type="ECO:0000313" key="7">
    <source>
        <dbReference type="Proteomes" id="UP000570595"/>
    </source>
</evidence>
<name>A0A7J6M6V1_PEROL</name>
<protein>
    <recommendedName>
        <fullName evidence="4">K Homology domain-containing protein</fullName>
    </recommendedName>
</protein>
<dbReference type="InterPro" id="IPR004087">
    <property type="entry name" value="KH_dom"/>
</dbReference>
<keyword evidence="2" id="KW-0694">RNA-binding</keyword>
<evidence type="ECO:0000313" key="5">
    <source>
        <dbReference type="EMBL" id="KAF4667302.1"/>
    </source>
</evidence>
<evidence type="ECO:0000259" key="4">
    <source>
        <dbReference type="SMART" id="SM00322"/>
    </source>
</evidence>
<proteinExistence type="predicted"/>
<gene>
    <name evidence="6" type="ORF">FOL46_000457</name>
    <name evidence="5" type="ORF">FOZ61_008453</name>
</gene>
<feature type="region of interest" description="Disordered" evidence="3">
    <location>
        <begin position="390"/>
        <end position="436"/>
    </location>
</feature>
<dbReference type="EMBL" id="JABANN010000011">
    <property type="protein sequence ID" value="KAF4675689.1"/>
    <property type="molecule type" value="Genomic_DNA"/>
</dbReference>
<feature type="compositionally biased region" description="Polar residues" evidence="3">
    <location>
        <begin position="399"/>
        <end position="421"/>
    </location>
</feature>
<feature type="compositionally biased region" description="Low complexity" evidence="3">
    <location>
        <begin position="613"/>
        <end position="633"/>
    </location>
</feature>
<accession>A0A7J6M6V1</accession>
<comment type="caution">
    <text evidence="5">The sequence shown here is derived from an EMBL/GenBank/DDBJ whole genome shotgun (WGS) entry which is preliminary data.</text>
</comment>
<keyword evidence="1" id="KW-0677">Repeat</keyword>
<dbReference type="OrthoDB" id="441329at2759"/>
<feature type="region of interest" description="Disordered" evidence="3">
    <location>
        <begin position="613"/>
        <end position="662"/>
    </location>
</feature>
<dbReference type="Proteomes" id="UP000570595">
    <property type="component" value="Unassembled WGS sequence"/>
</dbReference>
<evidence type="ECO:0000256" key="1">
    <source>
        <dbReference type="ARBA" id="ARBA00022737"/>
    </source>
</evidence>
<dbReference type="PROSITE" id="PS50084">
    <property type="entry name" value="KH_TYPE_1"/>
    <property type="match status" value="2"/>
</dbReference>
<dbReference type="InterPro" id="IPR036612">
    <property type="entry name" value="KH_dom_type_1_sf"/>
</dbReference>
<dbReference type="EMBL" id="JABAHT010000056">
    <property type="protein sequence ID" value="KAF4667302.1"/>
    <property type="molecule type" value="Genomic_DNA"/>
</dbReference>
<dbReference type="Proteomes" id="UP000572268">
    <property type="component" value="Unassembled WGS sequence"/>
</dbReference>
<dbReference type="AlphaFoldDB" id="A0A7J6M6V1"/>
<dbReference type="Gene3D" id="3.30.1370.10">
    <property type="entry name" value="K Homology domain, type 1"/>
    <property type="match status" value="2"/>
</dbReference>
<feature type="region of interest" description="Disordered" evidence="3">
    <location>
        <begin position="571"/>
        <end position="595"/>
    </location>
</feature>
<feature type="region of interest" description="Disordered" evidence="3">
    <location>
        <begin position="676"/>
        <end position="703"/>
    </location>
</feature>
<reference evidence="7 8" key="1">
    <citation type="submission" date="2020-04" db="EMBL/GenBank/DDBJ databases">
        <title>Perkinsus olseni comparative genomics.</title>
        <authorList>
            <person name="Bogema D.R."/>
        </authorList>
    </citation>
    <scope>NUCLEOTIDE SEQUENCE [LARGE SCALE GENOMIC DNA]</scope>
    <source>
        <strain evidence="5">ATCC PRA-179</strain>
        <strain evidence="6">ATCC PRA-31</strain>
    </source>
</reference>
<sequence>MAVDIPKPTVTVNTNNSISNEDTAAGASAWIQGYRRGNNNLEAPSMIGDHQFNSSHFYEMQNSQVGGRQQQPQQARPLQANIQQNQTLTSDNPPQAADFISIVTGTALGTEAAAAPLATAAPTAEDEMTASQATAMIEDVLASGADPKSLIGDLMQNSETIASMLGALEGPHVAANAWNTVLNAEQCFCKILITHKQAGAIIGKNGAEIATMEKAAQVTAKVSPGGSYFPGTNDRIMVLCGKLPNIRAALQEVVNKFEFCNQVAQAQEDAKSTFLGTTNVPNRPRPLPMVLRLIVPNSSVGTLMGRQGKDIRQLAMTCGVHIQISPRLNGVLERIVNITGSASQCTLAGCAITEGIRGNPHVSEHANILIYTPYQHRQAAKQAETFNDVRAASGDCGSSPDSRISHFSSTATDGDSTTRSVVSGLPSAPKVASSSSNYEQYASLLNTNKNDKTSKKDEGEIDLDKLPPHIALQERLRRHLRSTIQTSLVKEARVRAAQLERELGPSILGLGPRPEFNLIVQAVNARMAATASNPTTSTDTVMASTTAELYRRLLEEEVAAPAASVDTAVDEVEEFPTADLPPPPPPPSGPPPEMMMATDTAVAVTMAVPAVTSATTGGSSSSSSSTNNSGNTSPDCPLNGGNHRINGRPRRKGETGDSTCSESSLKFLAAAAGFPFTLPQPPVEAVQEEEEESEAANNNNPNE</sequence>
<dbReference type="PANTHER" id="PTHR10288">
    <property type="entry name" value="KH DOMAIN CONTAINING RNA BINDING PROTEIN"/>
    <property type="match status" value="1"/>
</dbReference>
<dbReference type="SUPFAM" id="SSF54791">
    <property type="entry name" value="Eukaryotic type KH-domain (KH-domain type I)"/>
    <property type="match status" value="2"/>
</dbReference>
<feature type="compositionally biased region" description="Pro residues" evidence="3">
    <location>
        <begin position="579"/>
        <end position="593"/>
    </location>
</feature>
<evidence type="ECO:0000256" key="2">
    <source>
        <dbReference type="PROSITE-ProRule" id="PRU00117"/>
    </source>
</evidence>
<feature type="domain" description="K Homology" evidence="4">
    <location>
        <begin position="185"/>
        <end position="258"/>
    </location>
</feature>
<feature type="domain" description="K Homology" evidence="4">
    <location>
        <begin position="287"/>
        <end position="357"/>
    </location>
</feature>
<dbReference type="SMART" id="SM00322">
    <property type="entry name" value="KH"/>
    <property type="match status" value="2"/>
</dbReference>
<dbReference type="GO" id="GO:0003723">
    <property type="term" value="F:RNA binding"/>
    <property type="evidence" value="ECO:0007669"/>
    <property type="project" value="UniProtKB-UniRule"/>
</dbReference>
<evidence type="ECO:0000313" key="6">
    <source>
        <dbReference type="EMBL" id="KAF4675689.1"/>
    </source>
</evidence>